<reference evidence="2 3" key="1">
    <citation type="submission" date="2019-10" db="EMBL/GenBank/DDBJ databases">
        <title>Epibacterium sp. nov., isolated from seawater.</title>
        <authorList>
            <person name="Zhang X."/>
            <person name="Li N."/>
        </authorList>
    </citation>
    <scope>NUCLEOTIDE SEQUENCE [LARGE SCALE GENOMIC DNA]</scope>
    <source>
        <strain evidence="2 3">SM1979</strain>
    </source>
</reference>
<dbReference type="AlphaFoldDB" id="A0A843YH29"/>
<evidence type="ECO:0000259" key="1">
    <source>
        <dbReference type="Pfam" id="PF13609"/>
    </source>
</evidence>
<proteinExistence type="predicted"/>
<dbReference type="Gene3D" id="2.40.160.10">
    <property type="entry name" value="Porin"/>
    <property type="match status" value="1"/>
</dbReference>
<dbReference type="SUPFAM" id="SSF56935">
    <property type="entry name" value="Porins"/>
    <property type="match status" value="1"/>
</dbReference>
<dbReference type="EMBL" id="WIBF01000012">
    <property type="protein sequence ID" value="MQQ10161.1"/>
    <property type="molecule type" value="Genomic_DNA"/>
</dbReference>
<dbReference type="InterPro" id="IPR023614">
    <property type="entry name" value="Porin_dom_sf"/>
</dbReference>
<evidence type="ECO:0000313" key="3">
    <source>
        <dbReference type="Proteomes" id="UP000444174"/>
    </source>
</evidence>
<organism evidence="2 3">
    <name type="scientific">Tritonibacter litoralis</name>
    <dbReference type="NCBI Taxonomy" id="2662264"/>
    <lineage>
        <taxon>Bacteria</taxon>
        <taxon>Pseudomonadati</taxon>
        <taxon>Pseudomonadota</taxon>
        <taxon>Alphaproteobacteria</taxon>
        <taxon>Rhodobacterales</taxon>
        <taxon>Paracoccaceae</taxon>
        <taxon>Tritonibacter</taxon>
    </lineage>
</organism>
<dbReference type="Pfam" id="PF13609">
    <property type="entry name" value="Porin_4"/>
    <property type="match status" value="1"/>
</dbReference>
<feature type="domain" description="Porin" evidence="1">
    <location>
        <begin position="37"/>
        <end position="326"/>
    </location>
</feature>
<dbReference type="GO" id="GO:0016020">
    <property type="term" value="C:membrane"/>
    <property type="evidence" value="ECO:0007669"/>
    <property type="project" value="InterPro"/>
</dbReference>
<keyword evidence="3" id="KW-1185">Reference proteome</keyword>
<name>A0A843YH29_9RHOB</name>
<dbReference type="GO" id="GO:0015288">
    <property type="term" value="F:porin activity"/>
    <property type="evidence" value="ECO:0007669"/>
    <property type="project" value="InterPro"/>
</dbReference>
<accession>A0A843YH29</accession>
<dbReference type="InterPro" id="IPR033900">
    <property type="entry name" value="Gram_neg_porin_domain"/>
</dbReference>
<comment type="caution">
    <text evidence="2">The sequence shown here is derived from an EMBL/GenBank/DDBJ whole genome shotgun (WGS) entry which is preliminary data.</text>
</comment>
<gene>
    <name evidence="2" type="ORF">GFB49_16960</name>
</gene>
<protein>
    <submittedName>
        <fullName evidence="2">Porin</fullName>
    </submittedName>
</protein>
<dbReference type="Proteomes" id="UP000444174">
    <property type="component" value="Unassembled WGS sequence"/>
</dbReference>
<evidence type="ECO:0000313" key="2">
    <source>
        <dbReference type="EMBL" id="MQQ10161.1"/>
    </source>
</evidence>
<sequence>MPGFARCLSGNYNGQRPCRCDPPHLNEGNKMKYLLNATALLLATGGLASADTWYKFEGEVKAGVIYEGVKASSDESETNFEFDPEINFVFGGSTQDGLTYGFEIDLFDIADIATAEAEDEEEFPGELFIEGNFGKFTFGGDANGAFKWALSEADDAVGGEAVGDDFEEHAGYFDSDELDDLSEKLITLRYENSIGDLNYAVSISDINEDEPNVQAGLAYHVPLNQGALELDAGYGQRGDENLYGLSALYEINGFAIVAGYVDGELDGEDFQSQYIGLGYETGRWTFHGNYGETTEGTESKDGFGLAADYELRDNLILATGYGVDDEEEFFSLGLAFEF</sequence>